<evidence type="ECO:0000313" key="4">
    <source>
        <dbReference type="EMBL" id="EXJ13947.1"/>
    </source>
</evidence>
<dbReference type="eggNOG" id="COG1073">
    <property type="taxonomic scope" value="Bacteria"/>
</dbReference>
<evidence type="ECO:0000313" key="5">
    <source>
        <dbReference type="Proteomes" id="UP000019460"/>
    </source>
</evidence>
<feature type="transmembrane region" description="Helical" evidence="2">
    <location>
        <begin position="320"/>
        <end position="338"/>
    </location>
</feature>
<keyword evidence="5" id="KW-1185">Reference proteome</keyword>
<dbReference type="Proteomes" id="UP000019460">
    <property type="component" value="Unassembled WGS sequence"/>
</dbReference>
<evidence type="ECO:0000256" key="1">
    <source>
        <dbReference type="ARBA" id="ARBA00022801"/>
    </source>
</evidence>
<feature type="transmembrane region" description="Helical" evidence="2">
    <location>
        <begin position="507"/>
        <end position="528"/>
    </location>
</feature>
<gene>
    <name evidence="4" type="ORF">D779_3147</name>
</gene>
<feature type="transmembrane region" description="Helical" evidence="2">
    <location>
        <begin position="282"/>
        <end position="300"/>
    </location>
</feature>
<dbReference type="SUPFAM" id="SSF53474">
    <property type="entry name" value="alpha/beta-Hydrolases"/>
    <property type="match status" value="1"/>
</dbReference>
<dbReference type="InterPro" id="IPR029058">
    <property type="entry name" value="AB_hydrolase_fold"/>
</dbReference>
<feature type="transmembrane region" description="Helical" evidence="2">
    <location>
        <begin position="475"/>
        <end position="495"/>
    </location>
</feature>
<evidence type="ECO:0000256" key="2">
    <source>
        <dbReference type="SAM" id="Phobius"/>
    </source>
</evidence>
<keyword evidence="2" id="KW-0812">Transmembrane</keyword>
<name>W9VD26_9GAMM</name>
<dbReference type="PANTHER" id="PTHR22946">
    <property type="entry name" value="DIENELACTONE HYDROLASE DOMAIN-CONTAINING PROTEIN-RELATED"/>
    <property type="match status" value="1"/>
</dbReference>
<dbReference type="PANTHER" id="PTHR22946:SF9">
    <property type="entry name" value="POLYKETIDE TRANSFERASE AF380"/>
    <property type="match status" value="1"/>
</dbReference>
<feature type="transmembrane region" description="Helical" evidence="2">
    <location>
        <begin position="422"/>
        <end position="438"/>
    </location>
</feature>
<keyword evidence="2" id="KW-0472">Membrane</keyword>
<dbReference type="STRING" id="1249627.D779_3147"/>
<protein>
    <submittedName>
        <fullName evidence="4">Lysophospholipase</fullName>
    </submittedName>
</protein>
<comment type="caution">
    <text evidence="4">The sequence shown here is derived from an EMBL/GenBank/DDBJ whole genome shotgun (WGS) entry which is preliminary data.</text>
</comment>
<evidence type="ECO:0000259" key="3">
    <source>
        <dbReference type="Pfam" id="PF12146"/>
    </source>
</evidence>
<feature type="transmembrane region" description="Helical" evidence="2">
    <location>
        <begin position="21"/>
        <end position="43"/>
    </location>
</feature>
<dbReference type="AlphaFoldDB" id="W9VD26"/>
<dbReference type="InterPro" id="IPR050261">
    <property type="entry name" value="FrsA_esterase"/>
</dbReference>
<feature type="transmembrane region" description="Helical" evidence="2">
    <location>
        <begin position="389"/>
        <end position="416"/>
    </location>
</feature>
<keyword evidence="1" id="KW-0378">Hydrolase</keyword>
<dbReference type="PATRIC" id="fig|1249627.3.peg.3298"/>
<feature type="transmembrane region" description="Helical" evidence="2">
    <location>
        <begin position="350"/>
        <end position="369"/>
    </location>
</feature>
<dbReference type="Gene3D" id="3.40.50.1820">
    <property type="entry name" value="alpha/beta hydrolase"/>
    <property type="match status" value="1"/>
</dbReference>
<reference evidence="4 5" key="1">
    <citation type="submission" date="2012-11" db="EMBL/GenBank/DDBJ databases">
        <title>Genome assembly of Thiorhodococcus sp. AK35.</title>
        <authorList>
            <person name="Nupur N."/>
            <person name="Khatri I."/>
            <person name="Subramanian S."/>
            <person name="Pinnaka A."/>
        </authorList>
    </citation>
    <scope>NUCLEOTIDE SEQUENCE [LARGE SCALE GENOMIC DNA]</scope>
    <source>
        <strain evidence="4 5">AK35</strain>
    </source>
</reference>
<proteinExistence type="predicted"/>
<dbReference type="InterPro" id="IPR022742">
    <property type="entry name" value="Hydrolase_4"/>
</dbReference>
<dbReference type="Pfam" id="PF12146">
    <property type="entry name" value="Hydrolase_4"/>
    <property type="match status" value="1"/>
</dbReference>
<keyword evidence="2" id="KW-1133">Transmembrane helix</keyword>
<dbReference type="EMBL" id="AONC01000052">
    <property type="protein sequence ID" value="EXJ13947.1"/>
    <property type="molecule type" value="Genomic_DNA"/>
</dbReference>
<dbReference type="GO" id="GO:0052689">
    <property type="term" value="F:carboxylic ester hydrolase activity"/>
    <property type="evidence" value="ECO:0007669"/>
    <property type="project" value="UniProtKB-ARBA"/>
</dbReference>
<organism evidence="4 5">
    <name type="scientific">Imhoffiella purpurea</name>
    <dbReference type="NCBI Taxonomy" id="1249627"/>
    <lineage>
        <taxon>Bacteria</taxon>
        <taxon>Pseudomonadati</taxon>
        <taxon>Pseudomonadota</taxon>
        <taxon>Gammaproteobacteria</taxon>
        <taxon>Chromatiales</taxon>
        <taxon>Chromatiaceae</taxon>
        <taxon>Imhoffiella</taxon>
    </lineage>
</organism>
<accession>W9VD26</accession>
<feature type="transmembrane region" description="Helical" evidence="2">
    <location>
        <begin position="450"/>
        <end position="469"/>
    </location>
</feature>
<feature type="domain" description="Serine aminopeptidase S33" evidence="3">
    <location>
        <begin position="69"/>
        <end position="190"/>
    </location>
</feature>
<sequence length="530" mass="56035">MNAGMNAVSPSGSSGWRGRPWLAWSVALGALIAILAALGHLIAAGEGVAIEHDRLGSVPATLYRPASGRPAPAVVLAHGFAGSQTLMRSYALTLARNGYLTVTFDFPGHGRNPEPFVSSLMDREKRLRVLESALEPAVAFALSRPQSDGRLALLGHSMAGDPLVDYVRTHPGRVGALVLLSPYVSDATPTDALPNLLLAYGALEPGMLHDQGRKILAGADGGEAREGVTYGDPASGDARRMEIAEGVEHIGILYSPAAERAALDWLDATFGWNGSGFVADRGPWIGLLYLGILVLAWPLARVLPRPAARPLGAGLGWRDLLPVAVAPAILTPLILWRLPSDFLPILIGDYLALHFALYGAISALGLWILRRRRGAGPAREPARIGRRALAIAMLAATAYAWLAFAVPTDLFVTTLLPGVERLPLVFAMLAGTLVYFVADEWVTRGPGAARGGYAATKALFLVSLLLAVALNLAELFFLIIIVPAILVFFLVYGLMSGWIYGRTRHPLVGAVANAVAFASATAVTFPVVGA</sequence>